<dbReference type="PANTHER" id="PTHR30349:SF88">
    <property type="entry name" value="BLL1584 PROTEIN"/>
    <property type="match status" value="1"/>
</dbReference>
<gene>
    <name evidence="5" type="ORF">M8231_14465</name>
</gene>
<dbReference type="InterPro" id="IPR002104">
    <property type="entry name" value="Integrase_catalytic"/>
</dbReference>
<dbReference type="InterPro" id="IPR013762">
    <property type="entry name" value="Integrase-like_cat_sf"/>
</dbReference>
<dbReference type="InterPro" id="IPR050090">
    <property type="entry name" value="Tyrosine_recombinase_XerCD"/>
</dbReference>
<evidence type="ECO:0000256" key="3">
    <source>
        <dbReference type="SAM" id="MobiDB-lite"/>
    </source>
</evidence>
<dbReference type="Proteomes" id="UP001055429">
    <property type="component" value="Chromosome"/>
</dbReference>
<accession>A0ABY4SJW1</accession>
<evidence type="ECO:0000256" key="1">
    <source>
        <dbReference type="ARBA" id="ARBA00022908"/>
    </source>
</evidence>
<keyword evidence="1" id="KW-0229">DNA integration</keyword>
<organism evidence="5 6">
    <name type="scientific">Brevundimonas albigilva</name>
    <dbReference type="NCBI Taxonomy" id="1312364"/>
    <lineage>
        <taxon>Bacteria</taxon>
        <taxon>Pseudomonadati</taxon>
        <taxon>Pseudomonadota</taxon>
        <taxon>Alphaproteobacteria</taxon>
        <taxon>Caulobacterales</taxon>
        <taxon>Caulobacteraceae</taxon>
        <taxon>Brevundimonas</taxon>
    </lineage>
</organism>
<protein>
    <submittedName>
        <fullName evidence="5">Tyrosine-type recombinase/integrase</fullName>
    </submittedName>
</protein>
<dbReference type="Gene3D" id="1.10.443.10">
    <property type="entry name" value="Intergrase catalytic core"/>
    <property type="match status" value="1"/>
</dbReference>
<dbReference type="SUPFAM" id="SSF56349">
    <property type="entry name" value="DNA breaking-rejoining enzymes"/>
    <property type="match status" value="1"/>
</dbReference>
<feature type="region of interest" description="Disordered" evidence="3">
    <location>
        <begin position="387"/>
        <end position="409"/>
    </location>
</feature>
<feature type="compositionally biased region" description="Basic and acidic residues" evidence="3">
    <location>
        <begin position="400"/>
        <end position="409"/>
    </location>
</feature>
<dbReference type="EMBL" id="CP097649">
    <property type="protein sequence ID" value="URI14987.1"/>
    <property type="molecule type" value="Genomic_DNA"/>
</dbReference>
<reference evidence="5" key="1">
    <citation type="submission" date="2022-05" db="EMBL/GenBank/DDBJ databases">
        <title>Brevundimonas albigilva TT17 genome sequence.</title>
        <authorList>
            <person name="Lee K."/>
            <person name="Son H."/>
        </authorList>
    </citation>
    <scope>NUCLEOTIDE SEQUENCE</scope>
    <source>
        <strain evidence="5">TT17</strain>
    </source>
</reference>
<evidence type="ECO:0000313" key="6">
    <source>
        <dbReference type="Proteomes" id="UP001055429"/>
    </source>
</evidence>
<feature type="domain" description="Tyr recombinase" evidence="4">
    <location>
        <begin position="187"/>
        <end position="399"/>
    </location>
</feature>
<dbReference type="InterPro" id="IPR011010">
    <property type="entry name" value="DNA_brk_join_enz"/>
</dbReference>
<evidence type="ECO:0000259" key="4">
    <source>
        <dbReference type="PROSITE" id="PS51898"/>
    </source>
</evidence>
<name>A0ABY4SJW1_9CAUL</name>
<proteinExistence type="predicted"/>
<sequence>MGRPAKGARLYLRQGRIDGRTGRTLAAVYFIRDGAKNISTGCGPERLTEAEVALAEYLTAKAASVRPKDRALEPEEVLIDEVVALYAREKAPGLADPSAVSARLGAILDWWSGMTLGDVRRSTCMAYVAHRTAQPIKAFKNAAQARRVSPAGARRELEDLSAATSYWDAEHRLTRKPVFTYPKTAAGPRDALSREQVAAILRAARGWRLTPEGWRATPVSTRSNRAHLVRFVLLGIYTGTRPGVLPKLRWTPSDDSAWVDLEKGWIFRRGRKEADKPTKRRPMCRIPKRLLRHLRRWRRQDDILNAERLKAGQAPVETVLHHGGRAIRGRIRKGYKGIVADAGLDAAITPHWHRHTAATWLMEADVPIRRAAQYLGMTPRTLEKVYGHHRPDYQSDVSDAFDRGRRTRQ</sequence>
<evidence type="ECO:0000313" key="5">
    <source>
        <dbReference type="EMBL" id="URI14987.1"/>
    </source>
</evidence>
<dbReference type="PANTHER" id="PTHR30349">
    <property type="entry name" value="PHAGE INTEGRASE-RELATED"/>
    <property type="match status" value="1"/>
</dbReference>
<keyword evidence="6" id="KW-1185">Reference proteome</keyword>
<dbReference type="Pfam" id="PF00589">
    <property type="entry name" value="Phage_integrase"/>
    <property type="match status" value="1"/>
</dbReference>
<keyword evidence="2" id="KW-0233">DNA recombination</keyword>
<dbReference type="RefSeq" id="WP_250201774.1">
    <property type="nucleotide sequence ID" value="NZ_CP097649.1"/>
</dbReference>
<dbReference type="PROSITE" id="PS51898">
    <property type="entry name" value="TYR_RECOMBINASE"/>
    <property type="match status" value="1"/>
</dbReference>
<evidence type="ECO:0000256" key="2">
    <source>
        <dbReference type="ARBA" id="ARBA00023172"/>
    </source>
</evidence>